<evidence type="ECO:0000313" key="10">
    <source>
        <dbReference type="Proteomes" id="UP001472677"/>
    </source>
</evidence>
<feature type="transmembrane region" description="Helical" evidence="7">
    <location>
        <begin position="38"/>
        <end position="55"/>
    </location>
</feature>
<evidence type="ECO:0000256" key="6">
    <source>
        <dbReference type="ARBA" id="ARBA00023316"/>
    </source>
</evidence>
<dbReference type="PANTHER" id="PTHR31889:SF74">
    <property type="entry name" value="GALACTOSIDE 2-ALPHA-L-FUCOSYLTRANSFERASE"/>
    <property type="match status" value="1"/>
</dbReference>
<protein>
    <recommendedName>
        <fullName evidence="7">Fucosyltransferase</fullName>
        <ecNumber evidence="7">2.4.1.-</ecNumber>
    </recommendedName>
</protein>
<dbReference type="PANTHER" id="PTHR31889">
    <property type="entry name" value="FUCOSYLTRANSFERASE 2-RELATED"/>
    <property type="match status" value="1"/>
</dbReference>
<comment type="caution">
    <text evidence="9">The sequence shown here is derived from an EMBL/GenBank/DDBJ whole genome shotgun (WGS) entry which is preliminary data.</text>
</comment>
<keyword evidence="3 7" id="KW-0808">Transferase</keyword>
<feature type="compositionally biased region" description="Low complexity" evidence="8">
    <location>
        <begin position="11"/>
        <end position="23"/>
    </location>
</feature>
<keyword evidence="5" id="KW-0325">Glycoprotein</keyword>
<keyword evidence="6 7" id="KW-0961">Cell wall biogenesis/degradation</keyword>
<evidence type="ECO:0000256" key="5">
    <source>
        <dbReference type="ARBA" id="ARBA00023180"/>
    </source>
</evidence>
<keyword evidence="7" id="KW-1133">Transmembrane helix</keyword>
<dbReference type="Pfam" id="PF03254">
    <property type="entry name" value="XG_FTase"/>
    <property type="match status" value="1"/>
</dbReference>
<evidence type="ECO:0000256" key="2">
    <source>
        <dbReference type="ARBA" id="ARBA00022676"/>
    </source>
</evidence>
<feature type="region of interest" description="Disordered" evidence="8">
    <location>
        <begin position="1"/>
        <end position="28"/>
    </location>
</feature>
<comment type="similarity">
    <text evidence="1 7">Belongs to the glycosyltransferase 37 family.</text>
</comment>
<name>A0ABR2EX08_9ROSI</name>
<keyword evidence="7" id="KW-0812">Transmembrane</keyword>
<evidence type="ECO:0000256" key="7">
    <source>
        <dbReference type="RuleBase" id="RU367004"/>
    </source>
</evidence>
<comment type="subcellular location">
    <subcellularLocation>
        <location evidence="7">Golgi apparatus</location>
        <location evidence="7">Golgi stack membrane</location>
        <topology evidence="7">Single-pass type II membrane protein</topology>
    </subcellularLocation>
</comment>
<keyword evidence="2 7" id="KW-0328">Glycosyltransferase</keyword>
<evidence type="ECO:0000256" key="8">
    <source>
        <dbReference type="SAM" id="MobiDB-lite"/>
    </source>
</evidence>
<dbReference type="InterPro" id="IPR004938">
    <property type="entry name" value="XG_FTase"/>
</dbReference>
<proteinExistence type="inferred from homology"/>
<reference evidence="9 10" key="1">
    <citation type="journal article" date="2024" name="G3 (Bethesda)">
        <title>Genome assembly of Hibiscus sabdariffa L. provides insights into metabolisms of medicinal natural products.</title>
        <authorList>
            <person name="Kim T."/>
        </authorList>
    </citation>
    <scope>NUCLEOTIDE SEQUENCE [LARGE SCALE GENOMIC DNA]</scope>
    <source>
        <strain evidence="9">TK-2024</strain>
        <tissue evidence="9">Old leaves</tissue>
    </source>
</reference>
<keyword evidence="4 7" id="KW-0333">Golgi apparatus</keyword>
<evidence type="ECO:0000313" key="9">
    <source>
        <dbReference type="EMBL" id="KAK8567312.1"/>
    </source>
</evidence>
<evidence type="ECO:0000256" key="4">
    <source>
        <dbReference type="ARBA" id="ARBA00023034"/>
    </source>
</evidence>
<keyword evidence="10" id="KW-1185">Reference proteome</keyword>
<feature type="compositionally biased region" description="Basic residues" evidence="8">
    <location>
        <begin position="1"/>
        <end position="10"/>
    </location>
</feature>
<dbReference type="Gene3D" id="3.40.50.11340">
    <property type="match status" value="1"/>
</dbReference>
<dbReference type="EC" id="2.4.1.-" evidence="7"/>
<accession>A0ABR2EX08</accession>
<dbReference type="EMBL" id="JBBPBM010000009">
    <property type="protein sequence ID" value="KAK8567312.1"/>
    <property type="molecule type" value="Genomic_DNA"/>
</dbReference>
<evidence type="ECO:0000256" key="1">
    <source>
        <dbReference type="ARBA" id="ARBA00010481"/>
    </source>
</evidence>
<gene>
    <name evidence="9" type="ORF">V6N12_005908</name>
</gene>
<comment type="function">
    <text evidence="7">May be involved in cell wall biosynthesis.</text>
</comment>
<sequence length="578" mass="66582">MDLNLHRRRSLFSSWSSSRSSSPPKSPRFDTMRFSKSFLSFLMALSVVIMLTLILRHKPSDRLTGFADAIHNVTTPPLLEVDVSQHIEIPKDPLLDGLLADGFDEQSCLSRYESVLYRKTSPYKPSPYLVSKLRQYEDLHKRCGPNTQSYNEAVKQLRSGRNVGTTDCNYVVWVCYSGLGNRILTLASVFLYALLTERVLLVDRGKDMAGLFCEPFPERSWFLPLNFPMIKKFDGFDQKSRESYGNLLKNNKIRASMKSLPSYLYLHLTHDYDDYDKMFFCDDDQALLKKFSWLIVKTDNYFVPSLFLMPSFEDELNKMFPDKVTIFHHLGRYLFHPSNHVWGLITRYYKAYLSKADERLGIQVRTFDKGAGPFQYVKDQISACTIGEKLLPEVDASGFTVNPSKNPKVKAVLMTSLVYGYYENMRDIYWEHPTMSGEIIGVHQPSHEEQQQTEKPLHNMKALAEMYLLSLTDVLVTSAWSTFGYVAQGLAGLKPWILYKSENQTTPNPPCVRAMSMEPCFHAPPFYDCKAKKGIDTGKLVPHVRHCEDISWGLKNERLRPLLTVVLTNYFLLIFRIR</sequence>
<keyword evidence="7" id="KW-0472">Membrane</keyword>
<dbReference type="Proteomes" id="UP001472677">
    <property type="component" value="Unassembled WGS sequence"/>
</dbReference>
<evidence type="ECO:0000256" key="3">
    <source>
        <dbReference type="ARBA" id="ARBA00022679"/>
    </source>
</evidence>
<organism evidence="9 10">
    <name type="scientific">Hibiscus sabdariffa</name>
    <name type="common">roselle</name>
    <dbReference type="NCBI Taxonomy" id="183260"/>
    <lineage>
        <taxon>Eukaryota</taxon>
        <taxon>Viridiplantae</taxon>
        <taxon>Streptophyta</taxon>
        <taxon>Embryophyta</taxon>
        <taxon>Tracheophyta</taxon>
        <taxon>Spermatophyta</taxon>
        <taxon>Magnoliopsida</taxon>
        <taxon>eudicotyledons</taxon>
        <taxon>Gunneridae</taxon>
        <taxon>Pentapetalae</taxon>
        <taxon>rosids</taxon>
        <taxon>malvids</taxon>
        <taxon>Malvales</taxon>
        <taxon>Malvaceae</taxon>
        <taxon>Malvoideae</taxon>
        <taxon>Hibiscus</taxon>
    </lineage>
</organism>